<organism evidence="1 2">
    <name type="scientific">Selenomonas ruminantium</name>
    <dbReference type="NCBI Taxonomy" id="971"/>
    <lineage>
        <taxon>Bacteria</taxon>
        <taxon>Bacillati</taxon>
        <taxon>Bacillota</taxon>
        <taxon>Negativicutes</taxon>
        <taxon>Selenomonadales</taxon>
        <taxon>Selenomonadaceae</taxon>
        <taxon>Selenomonas</taxon>
    </lineage>
</organism>
<reference evidence="1 2" key="1">
    <citation type="submission" date="2016-10" db="EMBL/GenBank/DDBJ databases">
        <authorList>
            <person name="de Groot N.N."/>
        </authorList>
    </citation>
    <scope>NUCLEOTIDE SEQUENCE [LARGE SCALE GENOMIC DNA]</scope>
    <source>
        <strain evidence="1 2">Z108</strain>
    </source>
</reference>
<name>A0A1I3EPY1_SELRU</name>
<accession>A0A1I3EPY1</accession>
<dbReference type="OrthoDB" id="3267916at2"/>
<dbReference type="Proteomes" id="UP000183639">
    <property type="component" value="Unassembled WGS sequence"/>
</dbReference>
<dbReference type="AlphaFoldDB" id="A0A1I3EPY1"/>
<gene>
    <name evidence="1" type="ORF">SAMN04487861_11127</name>
</gene>
<protein>
    <recommendedName>
        <fullName evidence="3">Transposon-encoded protein TnpV</fullName>
    </recommendedName>
</protein>
<evidence type="ECO:0000313" key="2">
    <source>
        <dbReference type="Proteomes" id="UP000183639"/>
    </source>
</evidence>
<sequence length="101" mass="12627">MLSDEEILAKDYGYWGNIRKRSLYEYRPGEWGLLQDMDRLEYYLEKVNAEYTAKERYKLDIMLKRFCVDEELKRLDAVAWKKRYDRTREYVRKNLREELER</sequence>
<evidence type="ECO:0008006" key="3">
    <source>
        <dbReference type="Google" id="ProtNLM"/>
    </source>
</evidence>
<dbReference type="RefSeq" id="WP_075443364.1">
    <property type="nucleotide sequence ID" value="NZ_FOQK01000011.1"/>
</dbReference>
<dbReference type="EMBL" id="FOQK01000011">
    <property type="protein sequence ID" value="SFI00992.1"/>
    <property type="molecule type" value="Genomic_DNA"/>
</dbReference>
<evidence type="ECO:0000313" key="1">
    <source>
        <dbReference type="EMBL" id="SFI00992.1"/>
    </source>
</evidence>
<proteinExistence type="predicted"/>